<keyword evidence="2" id="KW-1185">Reference proteome</keyword>
<organism evidence="1 2">
    <name type="scientific">Octopus vulgaris</name>
    <name type="common">Common octopus</name>
    <dbReference type="NCBI Taxonomy" id="6645"/>
    <lineage>
        <taxon>Eukaryota</taxon>
        <taxon>Metazoa</taxon>
        <taxon>Spiralia</taxon>
        <taxon>Lophotrochozoa</taxon>
        <taxon>Mollusca</taxon>
        <taxon>Cephalopoda</taxon>
        <taxon>Coleoidea</taxon>
        <taxon>Octopodiformes</taxon>
        <taxon>Octopoda</taxon>
        <taxon>Incirrata</taxon>
        <taxon>Octopodidae</taxon>
        <taxon>Octopus</taxon>
    </lineage>
</organism>
<name>A0AA36F412_OCTVU</name>
<gene>
    <name evidence="1" type="ORF">OCTVUL_1B030482</name>
</gene>
<protein>
    <submittedName>
        <fullName evidence="1">Uncharacterized protein</fullName>
    </submittedName>
</protein>
<accession>A0AA36F412</accession>
<dbReference type="EMBL" id="OX597817">
    <property type="protein sequence ID" value="CAI9721733.1"/>
    <property type="molecule type" value="Genomic_DNA"/>
</dbReference>
<dbReference type="AlphaFoldDB" id="A0AA36F412"/>
<sequence>MMAALVPKSCGNIYKRVLTRILTWIPHFVTAFTVVQDREIRISASSLTGLAIEDEFGAITIPYDHLKNLRVAEL</sequence>
<proteinExistence type="predicted"/>
<reference evidence="1" key="1">
    <citation type="submission" date="2023-08" db="EMBL/GenBank/DDBJ databases">
        <authorList>
            <person name="Alioto T."/>
            <person name="Alioto T."/>
            <person name="Gomez Garrido J."/>
        </authorList>
    </citation>
    <scope>NUCLEOTIDE SEQUENCE</scope>
</reference>
<evidence type="ECO:0000313" key="1">
    <source>
        <dbReference type="EMBL" id="CAI9721733.1"/>
    </source>
</evidence>
<dbReference type="Proteomes" id="UP001162480">
    <property type="component" value="Chromosome 4"/>
</dbReference>
<evidence type="ECO:0000313" key="2">
    <source>
        <dbReference type="Proteomes" id="UP001162480"/>
    </source>
</evidence>